<dbReference type="NCBIfam" id="TIGR00254">
    <property type="entry name" value="GGDEF"/>
    <property type="match status" value="1"/>
</dbReference>
<dbReference type="PANTHER" id="PTHR44757:SF2">
    <property type="entry name" value="BIOFILM ARCHITECTURE MAINTENANCE PROTEIN MBAA"/>
    <property type="match status" value="1"/>
</dbReference>
<feature type="domain" description="PAS" evidence="2">
    <location>
        <begin position="260"/>
        <end position="299"/>
    </location>
</feature>
<feature type="domain" description="EAL" evidence="4">
    <location>
        <begin position="557"/>
        <end position="810"/>
    </location>
</feature>
<dbReference type="PROSITE" id="PS50883">
    <property type="entry name" value="EAL"/>
    <property type="match status" value="1"/>
</dbReference>
<evidence type="ECO:0000313" key="8">
    <source>
        <dbReference type="Proteomes" id="UP000552038"/>
    </source>
</evidence>
<dbReference type="PANTHER" id="PTHR44757">
    <property type="entry name" value="DIGUANYLATE CYCLASE DGCP"/>
    <property type="match status" value="1"/>
</dbReference>
<evidence type="ECO:0000256" key="1">
    <source>
        <dbReference type="PROSITE-ProRule" id="PRU00244"/>
    </source>
</evidence>
<dbReference type="InterPro" id="IPR000014">
    <property type="entry name" value="PAS"/>
</dbReference>
<evidence type="ECO:0000259" key="4">
    <source>
        <dbReference type="PROSITE" id="PS50883"/>
    </source>
</evidence>
<dbReference type="GO" id="GO:0016020">
    <property type="term" value="C:membrane"/>
    <property type="evidence" value="ECO:0007669"/>
    <property type="project" value="UniProtKB-UniRule"/>
</dbReference>
<dbReference type="SUPFAM" id="SSF141868">
    <property type="entry name" value="EAL domain-like"/>
    <property type="match status" value="1"/>
</dbReference>
<dbReference type="InterPro" id="IPR035919">
    <property type="entry name" value="EAL_sf"/>
</dbReference>
<feature type="domain" description="GGDEF" evidence="5">
    <location>
        <begin position="414"/>
        <end position="548"/>
    </location>
</feature>
<evidence type="ECO:0000259" key="5">
    <source>
        <dbReference type="PROSITE" id="PS50887"/>
    </source>
</evidence>
<feature type="transmembrane region" description="Helical" evidence="1">
    <location>
        <begin position="46"/>
        <end position="64"/>
    </location>
</feature>
<organism evidence="7 8">
    <name type="scientific">Paenibacillus alvei</name>
    <name type="common">Bacillus alvei</name>
    <dbReference type="NCBI Taxonomy" id="44250"/>
    <lineage>
        <taxon>Bacteria</taxon>
        <taxon>Bacillati</taxon>
        <taxon>Bacillota</taxon>
        <taxon>Bacilli</taxon>
        <taxon>Bacillales</taxon>
        <taxon>Paenibacillaceae</taxon>
        <taxon>Paenibacillus</taxon>
    </lineage>
</organism>
<dbReference type="InterPro" id="IPR005330">
    <property type="entry name" value="MHYT_dom"/>
</dbReference>
<feature type="transmembrane region" description="Helical" evidence="1">
    <location>
        <begin position="144"/>
        <end position="164"/>
    </location>
</feature>
<dbReference type="CDD" id="cd00130">
    <property type="entry name" value="PAS"/>
    <property type="match status" value="1"/>
</dbReference>
<feature type="transmembrane region" description="Helical" evidence="1">
    <location>
        <begin position="176"/>
        <end position="200"/>
    </location>
</feature>
<feature type="transmembrane region" description="Helical" evidence="1">
    <location>
        <begin position="84"/>
        <end position="102"/>
    </location>
</feature>
<dbReference type="NCBIfam" id="TIGR00229">
    <property type="entry name" value="sensory_box"/>
    <property type="match status" value="1"/>
</dbReference>
<dbReference type="Pfam" id="PF00990">
    <property type="entry name" value="GGDEF"/>
    <property type="match status" value="1"/>
</dbReference>
<evidence type="ECO:0000259" key="3">
    <source>
        <dbReference type="PROSITE" id="PS50113"/>
    </source>
</evidence>
<name>A0AAP7A0A8_PAEAL</name>
<dbReference type="PROSITE" id="PS50924">
    <property type="entry name" value="MHYT"/>
    <property type="match status" value="1"/>
</dbReference>
<dbReference type="InterPro" id="IPR052155">
    <property type="entry name" value="Biofilm_reg_signaling"/>
</dbReference>
<feature type="transmembrane region" description="Helical" evidence="1">
    <location>
        <begin position="109"/>
        <end position="129"/>
    </location>
</feature>
<proteinExistence type="predicted"/>
<accession>A0AAP7A0A8</accession>
<dbReference type="EMBL" id="JABFOR010000034">
    <property type="protein sequence ID" value="NOJ73001.1"/>
    <property type="molecule type" value="Genomic_DNA"/>
</dbReference>
<dbReference type="InterPro" id="IPR029787">
    <property type="entry name" value="Nucleotide_cyclase"/>
</dbReference>
<dbReference type="PROSITE" id="PS50887">
    <property type="entry name" value="GGDEF"/>
    <property type="match status" value="1"/>
</dbReference>
<dbReference type="InterPro" id="IPR001633">
    <property type="entry name" value="EAL_dom"/>
</dbReference>
<dbReference type="CDD" id="cd01948">
    <property type="entry name" value="EAL"/>
    <property type="match status" value="1"/>
</dbReference>
<dbReference type="CDD" id="cd01949">
    <property type="entry name" value="GGDEF"/>
    <property type="match status" value="1"/>
</dbReference>
<sequence>MGHVHHIQGTYDMFLVIVSYLIAVTASYSALDLASRISMSKGSKRLIWLVCGATSMGLGIWSMHFVGMLSMSLPVKVSYHIDDVVISVILAISVSSISLFTIARKKIGIMELVLSGLLMAVGISGMHYVGMEAMMIGITYDTSLVIRSVAISVSASAVALWLLFYFRKDQQDSGTWYKLGSALIMGGGIAGMHYTGMYAAHFYIDPSKSRRSTLLIDPAVLAYIIACATFLLLGMTLFGIFITKRLSQKDSVIQEHAGWYRSLYENNVDGIISVDTNGRIISMNPAVIQMIGGSAEEYILQNISNIEAIIAEGEDEGTRKLYHSQTSFATHSYDTAVMAKDGRRLELKINIVPVEIEGELAGNHIIARDITEEKQAKEQIKHLAYHDDLTGLPNRRMFNEILAKLIQESERYGRYFGVMALDIDRFKLINDSLGHTYGDIFLQAVSQRLISSVADYEATISRLGGDEFIVLCRTNPEGTECEELATRIVEEMRQPFHLKDNDFYISTSVGTAIYPKDSKDPVELIKKADAAMYEVKKHGKNGHQFYTPDLDIGLLGKIELEGDLRKAVQRNELVLHYQPQVSTADSKIIGVEALVRWNHPTGGLLMPGAFIPLAEDTGMISEIGNWVIREACRQMKEWHDAGGPLIPVSVNLSTQQFHHSNLTEQVRVVLHETGLPSQYLELEITESMMMDAGISTTILHELNKLGIRISLDDFGTGYSSLSYLKTFPIHKLKIDKSFIADISSNENDKAIVATIISMAQHLKLDVIAEGIETKEQLDILTEKECREIQGYYFSKPLPAADVETSFFVPLRQMEFAQD</sequence>
<dbReference type="AlphaFoldDB" id="A0AAP7A0A8"/>
<dbReference type="PROSITE" id="PS50112">
    <property type="entry name" value="PAS"/>
    <property type="match status" value="1"/>
</dbReference>
<evidence type="ECO:0000259" key="2">
    <source>
        <dbReference type="PROSITE" id="PS50112"/>
    </source>
</evidence>
<dbReference type="Gene3D" id="3.30.450.20">
    <property type="entry name" value="PAS domain"/>
    <property type="match status" value="1"/>
</dbReference>
<evidence type="ECO:0000259" key="6">
    <source>
        <dbReference type="PROSITE" id="PS50924"/>
    </source>
</evidence>
<comment type="caution">
    <text evidence="7">The sequence shown here is derived from an EMBL/GenBank/DDBJ whole genome shotgun (WGS) entry which is preliminary data.</text>
</comment>
<feature type="domain" description="MHYT" evidence="6">
    <location>
        <begin position="11"/>
        <end position="203"/>
    </location>
</feature>
<dbReference type="Pfam" id="PF03707">
    <property type="entry name" value="MHYT"/>
    <property type="match status" value="3"/>
</dbReference>
<dbReference type="Proteomes" id="UP000552038">
    <property type="component" value="Unassembled WGS sequence"/>
</dbReference>
<dbReference type="SMART" id="SM00052">
    <property type="entry name" value="EAL"/>
    <property type="match status" value="1"/>
</dbReference>
<gene>
    <name evidence="7" type="ORF">HMI46_20900</name>
</gene>
<dbReference type="Pfam" id="PF13426">
    <property type="entry name" value="PAS_9"/>
    <property type="match status" value="1"/>
</dbReference>
<dbReference type="SMART" id="SM00267">
    <property type="entry name" value="GGDEF"/>
    <property type="match status" value="1"/>
</dbReference>
<dbReference type="Gene3D" id="3.30.70.270">
    <property type="match status" value="1"/>
</dbReference>
<dbReference type="Pfam" id="PF00563">
    <property type="entry name" value="EAL"/>
    <property type="match status" value="1"/>
</dbReference>
<dbReference type="Gene3D" id="3.20.20.450">
    <property type="entry name" value="EAL domain"/>
    <property type="match status" value="1"/>
</dbReference>
<feature type="domain" description="PAC" evidence="3">
    <location>
        <begin position="331"/>
        <end position="382"/>
    </location>
</feature>
<dbReference type="InterPro" id="IPR035965">
    <property type="entry name" value="PAS-like_dom_sf"/>
</dbReference>
<dbReference type="SMART" id="SM00091">
    <property type="entry name" value="PAS"/>
    <property type="match status" value="1"/>
</dbReference>
<keyword evidence="1" id="KW-1133">Transmembrane helix</keyword>
<dbReference type="InterPro" id="IPR043128">
    <property type="entry name" value="Rev_trsase/Diguanyl_cyclase"/>
</dbReference>
<dbReference type="FunFam" id="3.20.20.450:FF:000001">
    <property type="entry name" value="Cyclic di-GMP phosphodiesterase yahA"/>
    <property type="match status" value="1"/>
</dbReference>
<dbReference type="SUPFAM" id="SSF55073">
    <property type="entry name" value="Nucleotide cyclase"/>
    <property type="match status" value="1"/>
</dbReference>
<keyword evidence="1" id="KW-0812">Transmembrane</keyword>
<dbReference type="SUPFAM" id="SSF55785">
    <property type="entry name" value="PYP-like sensor domain (PAS domain)"/>
    <property type="match status" value="1"/>
</dbReference>
<dbReference type="InterPro" id="IPR000700">
    <property type="entry name" value="PAS-assoc_C"/>
</dbReference>
<evidence type="ECO:0000313" key="7">
    <source>
        <dbReference type="EMBL" id="NOJ73001.1"/>
    </source>
</evidence>
<reference evidence="7 8" key="1">
    <citation type="submission" date="2020-05" db="EMBL/GenBank/DDBJ databases">
        <title>Whole genome sequencing and identification of novel metabolites from Paenibacillus alvei strain JR949.</title>
        <authorList>
            <person name="Rajendhran J."/>
            <person name="Sree Pranav P."/>
            <person name="Mahalakshmi B."/>
            <person name="Karthikeyan R."/>
        </authorList>
    </citation>
    <scope>NUCLEOTIDE SEQUENCE [LARGE SCALE GENOMIC DNA]</scope>
    <source>
        <strain evidence="7 8">JR949</strain>
    </source>
</reference>
<dbReference type="PROSITE" id="PS50113">
    <property type="entry name" value="PAC"/>
    <property type="match status" value="1"/>
</dbReference>
<feature type="transmembrane region" description="Helical" evidence="1">
    <location>
        <begin position="220"/>
        <end position="242"/>
    </location>
</feature>
<feature type="transmembrane region" description="Helical" evidence="1">
    <location>
        <begin position="13"/>
        <end position="34"/>
    </location>
</feature>
<protein>
    <submittedName>
        <fullName evidence="7">EAL domain-containing protein</fullName>
    </submittedName>
</protein>
<keyword evidence="1" id="KW-0472">Membrane</keyword>
<dbReference type="InterPro" id="IPR000160">
    <property type="entry name" value="GGDEF_dom"/>
</dbReference>